<feature type="region of interest" description="Disordered" evidence="1">
    <location>
        <begin position="76"/>
        <end position="105"/>
    </location>
</feature>
<sequence>REHHRDESCFRGRLAVRVLGADGEVVLVDQWGQHGGTDDAEGQRDEHQSRAAFRPSLALDIDNRVCDEEHVQEAIKHRHVQGDEKDDGFEEEQLQGPEEEDGQLL</sequence>
<name>A0A3A2Z0Q8_9EURO</name>
<organism evidence="2 3">
    <name type="scientific">Aspergillus sclerotialis</name>
    <dbReference type="NCBI Taxonomy" id="2070753"/>
    <lineage>
        <taxon>Eukaryota</taxon>
        <taxon>Fungi</taxon>
        <taxon>Dikarya</taxon>
        <taxon>Ascomycota</taxon>
        <taxon>Pezizomycotina</taxon>
        <taxon>Eurotiomycetes</taxon>
        <taxon>Eurotiomycetidae</taxon>
        <taxon>Eurotiales</taxon>
        <taxon>Aspergillaceae</taxon>
        <taxon>Aspergillus</taxon>
        <taxon>Aspergillus subgen. Polypaecilum</taxon>
    </lineage>
</organism>
<evidence type="ECO:0000256" key="1">
    <source>
        <dbReference type="SAM" id="MobiDB-lite"/>
    </source>
</evidence>
<feature type="compositionally biased region" description="Acidic residues" evidence="1">
    <location>
        <begin position="84"/>
        <end position="105"/>
    </location>
</feature>
<evidence type="ECO:0000313" key="2">
    <source>
        <dbReference type="EMBL" id="RJE16698.1"/>
    </source>
</evidence>
<feature type="non-terminal residue" evidence="2">
    <location>
        <position position="1"/>
    </location>
</feature>
<dbReference type="AlphaFoldDB" id="A0A3A2Z0Q8"/>
<evidence type="ECO:0000313" key="3">
    <source>
        <dbReference type="Proteomes" id="UP000266188"/>
    </source>
</evidence>
<gene>
    <name evidence="2" type="ORF">PHISCL_10965</name>
</gene>
<comment type="caution">
    <text evidence="2">The sequence shown here is derived from an EMBL/GenBank/DDBJ whole genome shotgun (WGS) entry which is preliminary data.</text>
</comment>
<dbReference type="Proteomes" id="UP000266188">
    <property type="component" value="Unassembled WGS sequence"/>
</dbReference>
<dbReference type="EMBL" id="MVGC01003145">
    <property type="protein sequence ID" value="RJE16698.1"/>
    <property type="molecule type" value="Genomic_DNA"/>
</dbReference>
<accession>A0A3A2Z0Q8</accession>
<reference evidence="3" key="1">
    <citation type="submission" date="2017-02" db="EMBL/GenBank/DDBJ databases">
        <authorList>
            <person name="Tafer H."/>
            <person name="Lopandic K."/>
        </authorList>
    </citation>
    <scope>NUCLEOTIDE SEQUENCE [LARGE SCALE GENOMIC DNA]</scope>
    <source>
        <strain evidence="3">CBS 366.77</strain>
    </source>
</reference>
<feature type="region of interest" description="Disordered" evidence="1">
    <location>
        <begin position="31"/>
        <end position="51"/>
    </location>
</feature>
<feature type="non-terminal residue" evidence="2">
    <location>
        <position position="105"/>
    </location>
</feature>
<keyword evidence="3" id="KW-1185">Reference proteome</keyword>
<proteinExistence type="predicted"/>
<protein>
    <submittedName>
        <fullName evidence="2">Uncharacterized protein</fullName>
    </submittedName>
</protein>